<dbReference type="Gene3D" id="1.25.40.10">
    <property type="entry name" value="Tetratricopeptide repeat domain"/>
    <property type="match status" value="1"/>
</dbReference>
<keyword evidence="3" id="KW-1133">Transmembrane helix</keyword>
<evidence type="ECO:0000313" key="6">
    <source>
        <dbReference type="Proteomes" id="UP001548189"/>
    </source>
</evidence>
<dbReference type="EMBL" id="JBEVCJ010000001">
    <property type="protein sequence ID" value="MET1253686.1"/>
    <property type="molecule type" value="Genomic_DNA"/>
</dbReference>
<keyword evidence="3" id="KW-0472">Membrane</keyword>
<keyword evidence="5" id="KW-0548">Nucleotidyltransferase</keyword>
<accession>A0ABV2BP12</accession>
<organism evidence="5 6">
    <name type="scientific">Aliikangiella maris</name>
    <dbReference type="NCBI Taxonomy" id="3162458"/>
    <lineage>
        <taxon>Bacteria</taxon>
        <taxon>Pseudomonadati</taxon>
        <taxon>Pseudomonadota</taxon>
        <taxon>Gammaproteobacteria</taxon>
        <taxon>Oceanospirillales</taxon>
        <taxon>Pleioneaceae</taxon>
        <taxon>Aliikangiella</taxon>
    </lineage>
</organism>
<feature type="domain" description="GGDEF" evidence="4">
    <location>
        <begin position="433"/>
        <end position="566"/>
    </location>
</feature>
<dbReference type="Pfam" id="PF00990">
    <property type="entry name" value="GGDEF"/>
    <property type="match status" value="1"/>
</dbReference>
<evidence type="ECO:0000313" key="5">
    <source>
        <dbReference type="EMBL" id="MET1253686.1"/>
    </source>
</evidence>
<dbReference type="SUPFAM" id="SSF48452">
    <property type="entry name" value="TPR-like"/>
    <property type="match status" value="2"/>
</dbReference>
<dbReference type="InterPro" id="IPR011990">
    <property type="entry name" value="TPR-like_helical_dom_sf"/>
</dbReference>
<dbReference type="Proteomes" id="UP001548189">
    <property type="component" value="Unassembled WGS sequence"/>
</dbReference>
<evidence type="ECO:0000256" key="2">
    <source>
        <dbReference type="ARBA" id="ARBA00034247"/>
    </source>
</evidence>
<dbReference type="EC" id="2.7.7.65" evidence="1"/>
<keyword evidence="3" id="KW-0812">Transmembrane</keyword>
<feature type="transmembrane region" description="Helical" evidence="3">
    <location>
        <begin position="373"/>
        <end position="392"/>
    </location>
</feature>
<evidence type="ECO:0000256" key="3">
    <source>
        <dbReference type="SAM" id="Phobius"/>
    </source>
</evidence>
<sequence length="567" mass="65487">MFLSCGAITAGEGLTDYSALLKNAESVKSSDRKLFSELLLEVKPHFEALTIEEKYHFIYLTGYEHAYQGRLESAIKSYKHVFDSATNELLKFRGAFSLVNIYLFNREWSKAFEYVQYIQHVNEKIMDMNIRHLGLVTVGYFYVELSQFDYALNIAKQLIAEEVQGRNKCLILGIKLRALLNFTPEKLEESQFNTAINFCRDISENVIANVIRTHYSVFLYLNKNYDKAISVITENIQQIEESNYRMLIIEAYSVLSKAYYVVNQLDIAKSFAEKVVLDGPQINYINPIVDSYWTLYQIEESRNNYSLAIEYLKKFSEVKTIEYEDTKAKQLAMELAKYETKDKDNQITLLNKENQILHLEREFSQETATYNRWIIILLAAIVTLMTGWVFYVKRAQNKLKYLAQYDSLTSIFNRSYFTQNAESMLDYYAKSSRVASLIIFDLDYFKKINDTYGHIAGDEVLSRVAKVCKENIRKVDIFGRIGGEEFAILLPGCEQSQAKQIAEECRIKISQLDSFDTNQDISVTASFGVTDTADSDYELKKLIANADEALYLSKRRGRNQVAVYINA</sequence>
<dbReference type="InterPro" id="IPR029787">
    <property type="entry name" value="Nucleotide_cyclase"/>
</dbReference>
<reference evidence="5 6" key="1">
    <citation type="submission" date="2024-06" db="EMBL/GenBank/DDBJ databases">
        <authorList>
            <person name="Li F."/>
        </authorList>
    </citation>
    <scope>NUCLEOTIDE SEQUENCE [LARGE SCALE GENOMIC DNA]</scope>
    <source>
        <strain evidence="5 6">GXAS 311</strain>
    </source>
</reference>
<dbReference type="SMART" id="SM00267">
    <property type="entry name" value="GGDEF"/>
    <property type="match status" value="1"/>
</dbReference>
<dbReference type="NCBIfam" id="TIGR00254">
    <property type="entry name" value="GGDEF"/>
    <property type="match status" value="1"/>
</dbReference>
<name>A0ABV2BP12_9GAMM</name>
<keyword evidence="5" id="KW-0808">Transferase</keyword>
<dbReference type="SUPFAM" id="SSF55073">
    <property type="entry name" value="Nucleotide cyclase"/>
    <property type="match status" value="1"/>
</dbReference>
<keyword evidence="6" id="KW-1185">Reference proteome</keyword>
<dbReference type="InterPro" id="IPR000160">
    <property type="entry name" value="GGDEF_dom"/>
</dbReference>
<dbReference type="Gene3D" id="3.30.70.270">
    <property type="match status" value="1"/>
</dbReference>
<dbReference type="RefSeq" id="WP_353873455.1">
    <property type="nucleotide sequence ID" value="NZ_JBEVCJ010000001.1"/>
</dbReference>
<evidence type="ECO:0000256" key="1">
    <source>
        <dbReference type="ARBA" id="ARBA00012528"/>
    </source>
</evidence>
<dbReference type="GO" id="GO:0052621">
    <property type="term" value="F:diguanylate cyclase activity"/>
    <property type="evidence" value="ECO:0007669"/>
    <property type="project" value="UniProtKB-EC"/>
</dbReference>
<dbReference type="CDD" id="cd01949">
    <property type="entry name" value="GGDEF"/>
    <property type="match status" value="1"/>
</dbReference>
<protein>
    <recommendedName>
        <fullName evidence="1">diguanylate cyclase</fullName>
        <ecNumber evidence="1">2.7.7.65</ecNumber>
    </recommendedName>
</protein>
<dbReference type="PROSITE" id="PS50887">
    <property type="entry name" value="GGDEF"/>
    <property type="match status" value="1"/>
</dbReference>
<evidence type="ECO:0000259" key="4">
    <source>
        <dbReference type="PROSITE" id="PS50887"/>
    </source>
</evidence>
<dbReference type="InterPro" id="IPR050469">
    <property type="entry name" value="Diguanylate_Cyclase"/>
</dbReference>
<gene>
    <name evidence="5" type="ORF">ABVT43_00965</name>
</gene>
<dbReference type="InterPro" id="IPR043128">
    <property type="entry name" value="Rev_trsase/Diguanyl_cyclase"/>
</dbReference>
<proteinExistence type="predicted"/>
<comment type="caution">
    <text evidence="5">The sequence shown here is derived from an EMBL/GenBank/DDBJ whole genome shotgun (WGS) entry which is preliminary data.</text>
</comment>
<dbReference type="PANTHER" id="PTHR45138">
    <property type="entry name" value="REGULATORY COMPONENTS OF SENSORY TRANSDUCTION SYSTEM"/>
    <property type="match status" value="1"/>
</dbReference>
<dbReference type="PANTHER" id="PTHR45138:SF9">
    <property type="entry name" value="DIGUANYLATE CYCLASE DGCM-RELATED"/>
    <property type="match status" value="1"/>
</dbReference>
<comment type="catalytic activity">
    <reaction evidence="2">
        <text>2 GTP = 3',3'-c-di-GMP + 2 diphosphate</text>
        <dbReference type="Rhea" id="RHEA:24898"/>
        <dbReference type="ChEBI" id="CHEBI:33019"/>
        <dbReference type="ChEBI" id="CHEBI:37565"/>
        <dbReference type="ChEBI" id="CHEBI:58805"/>
        <dbReference type="EC" id="2.7.7.65"/>
    </reaction>
</comment>